<dbReference type="InterPro" id="IPR014030">
    <property type="entry name" value="Ketoacyl_synth_N"/>
</dbReference>
<dbReference type="PROSITE" id="PS52004">
    <property type="entry name" value="KS3_2"/>
    <property type="match status" value="1"/>
</dbReference>
<dbReference type="GO" id="GO:0004312">
    <property type="term" value="F:fatty acid synthase activity"/>
    <property type="evidence" value="ECO:0007669"/>
    <property type="project" value="TreeGrafter"/>
</dbReference>
<keyword evidence="2" id="KW-0597">Phosphoprotein</keyword>
<proteinExistence type="predicted"/>
<keyword evidence="1" id="KW-0596">Phosphopantetheine</keyword>
<dbReference type="OrthoDB" id="5397531at2759"/>
<dbReference type="AlphaFoldDB" id="A0A8H4L4J2"/>
<dbReference type="InterPro" id="IPR050091">
    <property type="entry name" value="PKS_NRPS_Biosynth_Enz"/>
</dbReference>
<dbReference type="SMART" id="SM00825">
    <property type="entry name" value="PKS_KS"/>
    <property type="match status" value="1"/>
</dbReference>
<feature type="domain" description="Ketosynthase family 3 (KS3)" evidence="3">
    <location>
        <begin position="11"/>
        <end position="148"/>
    </location>
</feature>
<dbReference type="PANTHER" id="PTHR43775:SF29">
    <property type="entry name" value="ASPERFURANONE POLYKETIDE SYNTHASE AFOG-RELATED"/>
    <property type="match status" value="1"/>
</dbReference>
<name>A0A8H4L4J2_9HYPO</name>
<gene>
    <name evidence="4" type="ORF">FALBO_10241</name>
</gene>
<dbReference type="Gene3D" id="3.40.47.10">
    <property type="match status" value="1"/>
</dbReference>
<comment type="caution">
    <text evidence="4">The sequence shown here is derived from an EMBL/GenBank/DDBJ whole genome shotgun (WGS) entry which is preliminary data.</text>
</comment>
<evidence type="ECO:0000313" key="4">
    <source>
        <dbReference type="EMBL" id="KAF4462940.1"/>
    </source>
</evidence>
<accession>A0A8H4L4J2</accession>
<evidence type="ECO:0000259" key="3">
    <source>
        <dbReference type="PROSITE" id="PS52004"/>
    </source>
</evidence>
<reference evidence="4 5" key="1">
    <citation type="submission" date="2020-01" db="EMBL/GenBank/DDBJ databases">
        <title>Identification and distribution of gene clusters putatively required for synthesis of sphingolipid metabolism inhibitors in phylogenetically diverse species of the filamentous fungus Fusarium.</title>
        <authorList>
            <person name="Kim H.-S."/>
            <person name="Busman M."/>
            <person name="Brown D.W."/>
            <person name="Divon H."/>
            <person name="Uhlig S."/>
            <person name="Proctor R.H."/>
        </authorList>
    </citation>
    <scope>NUCLEOTIDE SEQUENCE [LARGE SCALE GENOMIC DNA]</scope>
    <source>
        <strain evidence="4 5">NRRL 20459</strain>
    </source>
</reference>
<dbReference type="Pfam" id="PF00109">
    <property type="entry name" value="ketoacyl-synt"/>
    <property type="match status" value="1"/>
</dbReference>
<dbReference type="Proteomes" id="UP000554235">
    <property type="component" value="Unassembled WGS sequence"/>
</dbReference>
<protein>
    <submittedName>
        <fullName evidence="4">Type I polyketide synthase</fullName>
    </submittedName>
</protein>
<dbReference type="SUPFAM" id="SSF53901">
    <property type="entry name" value="Thiolase-like"/>
    <property type="match status" value="1"/>
</dbReference>
<keyword evidence="5" id="KW-1185">Reference proteome</keyword>
<dbReference type="PANTHER" id="PTHR43775">
    <property type="entry name" value="FATTY ACID SYNTHASE"/>
    <property type="match status" value="1"/>
</dbReference>
<dbReference type="InterPro" id="IPR016039">
    <property type="entry name" value="Thiolase-like"/>
</dbReference>
<evidence type="ECO:0000256" key="1">
    <source>
        <dbReference type="ARBA" id="ARBA00022450"/>
    </source>
</evidence>
<sequence>MMNGHASTPATTPIAIIGLGCRFPGDATSPEKFWELVSEGRGAWSEIPKDRFNAASFQHPEPSKIGSSNIWGGHFLKEDVSLFDASFFNLSAEVAASMDPQTRLQLETVFEAAEDAGITLSQLAGSQTSVFAALWVREYHDSMMRRPE</sequence>
<dbReference type="InterPro" id="IPR020841">
    <property type="entry name" value="PKS_Beta-ketoAc_synthase_dom"/>
</dbReference>
<evidence type="ECO:0000256" key="2">
    <source>
        <dbReference type="ARBA" id="ARBA00022553"/>
    </source>
</evidence>
<dbReference type="EMBL" id="JAADYS010001453">
    <property type="protein sequence ID" value="KAF4462940.1"/>
    <property type="molecule type" value="Genomic_DNA"/>
</dbReference>
<dbReference type="GO" id="GO:0006633">
    <property type="term" value="P:fatty acid biosynthetic process"/>
    <property type="evidence" value="ECO:0007669"/>
    <property type="project" value="TreeGrafter"/>
</dbReference>
<evidence type="ECO:0000313" key="5">
    <source>
        <dbReference type="Proteomes" id="UP000554235"/>
    </source>
</evidence>
<organism evidence="4 5">
    <name type="scientific">Fusarium albosuccineum</name>
    <dbReference type="NCBI Taxonomy" id="1237068"/>
    <lineage>
        <taxon>Eukaryota</taxon>
        <taxon>Fungi</taxon>
        <taxon>Dikarya</taxon>
        <taxon>Ascomycota</taxon>
        <taxon>Pezizomycotina</taxon>
        <taxon>Sordariomycetes</taxon>
        <taxon>Hypocreomycetidae</taxon>
        <taxon>Hypocreales</taxon>
        <taxon>Nectriaceae</taxon>
        <taxon>Fusarium</taxon>
        <taxon>Fusarium decemcellulare species complex</taxon>
    </lineage>
</organism>
<dbReference type="GO" id="GO:0044550">
    <property type="term" value="P:secondary metabolite biosynthetic process"/>
    <property type="evidence" value="ECO:0007669"/>
    <property type="project" value="TreeGrafter"/>
</dbReference>